<reference evidence="1 2" key="1">
    <citation type="journal article" date="2012" name="Science">
        <title>Ecological populations of bacteria act as socially cohesive units of antibiotic production and resistance.</title>
        <authorList>
            <person name="Cordero O.X."/>
            <person name="Wildschutte H."/>
            <person name="Kirkup B."/>
            <person name="Proehl S."/>
            <person name="Ngo L."/>
            <person name="Hussain F."/>
            <person name="Le Roux F."/>
            <person name="Mincer T."/>
            <person name="Polz M.F."/>
        </authorList>
    </citation>
    <scope>NUCLEOTIDE SEQUENCE [LARGE SCALE GENOMIC DNA]</scope>
    <source>
        <strain evidence="1 2">FF-454</strain>
    </source>
</reference>
<evidence type="ECO:0000313" key="2">
    <source>
        <dbReference type="Proteomes" id="UP000095039"/>
    </source>
</evidence>
<keyword evidence="2" id="KW-1185">Reference proteome</keyword>
<protein>
    <recommendedName>
        <fullName evidence="3">SatD family (SatD)</fullName>
    </recommendedName>
</protein>
<dbReference type="AlphaFoldDB" id="A0A1E5BWU5"/>
<evidence type="ECO:0008006" key="3">
    <source>
        <dbReference type="Google" id="ProtNLM"/>
    </source>
</evidence>
<evidence type="ECO:0000313" key="1">
    <source>
        <dbReference type="EMBL" id="OEE57733.1"/>
    </source>
</evidence>
<comment type="caution">
    <text evidence="1">The sequence shown here is derived from an EMBL/GenBank/DDBJ whole genome shotgun (WGS) entry which is preliminary data.</text>
</comment>
<name>A0A1E5BWU5_9GAMM</name>
<dbReference type="RefSeq" id="WP_016958197.1">
    <property type="nucleotide sequence ID" value="NZ_AJWN02000106.1"/>
</dbReference>
<accession>A0A1E5BWU5</accession>
<organism evidence="1 2">
    <name type="scientific">Enterovibrio norvegicus FF-454</name>
    <dbReference type="NCBI Taxonomy" id="1185651"/>
    <lineage>
        <taxon>Bacteria</taxon>
        <taxon>Pseudomonadati</taxon>
        <taxon>Pseudomonadota</taxon>
        <taxon>Gammaproteobacteria</taxon>
        <taxon>Vibrionales</taxon>
        <taxon>Vibrionaceae</taxon>
        <taxon>Enterovibrio</taxon>
    </lineage>
</organism>
<sequence length="222" mass="24605">MKKHYAGVITGDIVGSTDMSEPTRQACLAALKRCFEDFAASNTSSHASETVGEIYRGDAFQLYTNTPERVFDMAMTIRIALKSIDGSADARLSLSVAPATQRELPVRMANNSDAFILSGRRLDTMKSQRLAFTADEIDFASDVNLVVSLLDDHITQLTTKMAVALSVWMKNPTAQHTVLAQKLGITRSAFTRIINRAHYARIEETSKWYADRLSRYQCATEG</sequence>
<dbReference type="EMBL" id="AJWN02000106">
    <property type="protein sequence ID" value="OEE57733.1"/>
    <property type="molecule type" value="Genomic_DNA"/>
</dbReference>
<gene>
    <name evidence="1" type="ORF">A1OK_16645</name>
</gene>
<dbReference type="Proteomes" id="UP000095039">
    <property type="component" value="Unassembled WGS sequence"/>
</dbReference>
<proteinExistence type="predicted"/>